<dbReference type="Proteomes" id="UP000266934">
    <property type="component" value="Chromosome"/>
</dbReference>
<accession>A0A348FVS9</accession>
<sequence length="105" mass="11373">MAGRVRRWLGTGCGILDAPSGRHESNRREFDARPGGCGATAARRLLASLLKRADRVGADRWGVRLTKPGTVFRSPKIPLSNKGVSARLFFGKAFPASRRDQPEAG</sequence>
<keyword evidence="2" id="KW-1185">Reference proteome</keyword>
<proteinExistence type="predicted"/>
<evidence type="ECO:0000313" key="1">
    <source>
        <dbReference type="EMBL" id="BBF91412.1"/>
    </source>
</evidence>
<organism evidence="1 2">
    <name type="scientific">Blastochloris tepida</name>
    <dbReference type="NCBI Taxonomy" id="2233851"/>
    <lineage>
        <taxon>Bacteria</taxon>
        <taxon>Pseudomonadati</taxon>
        <taxon>Pseudomonadota</taxon>
        <taxon>Alphaproteobacteria</taxon>
        <taxon>Hyphomicrobiales</taxon>
        <taxon>Blastochloridaceae</taxon>
        <taxon>Blastochloris</taxon>
    </lineage>
</organism>
<evidence type="ECO:0000313" key="2">
    <source>
        <dbReference type="Proteomes" id="UP000266934"/>
    </source>
</evidence>
<dbReference type="EMBL" id="AP018907">
    <property type="protein sequence ID" value="BBF91412.1"/>
    <property type="molecule type" value="Genomic_DNA"/>
</dbReference>
<gene>
    <name evidence="1" type="ORF">BLTE_00970</name>
</gene>
<name>A0A348FVS9_9HYPH</name>
<dbReference type="AlphaFoldDB" id="A0A348FVS9"/>
<dbReference type="KEGG" id="blag:BLTE_00970"/>
<protein>
    <submittedName>
        <fullName evidence="1">Uncharacterized protein</fullName>
    </submittedName>
</protein>
<reference evidence="1 2" key="1">
    <citation type="submission" date="2018-08" db="EMBL/GenBank/DDBJ databases">
        <title>Complete genome sequencing of Blastochloris tepida GI.</title>
        <authorList>
            <person name="Tsukatani Y."/>
            <person name="Mori H."/>
        </authorList>
    </citation>
    <scope>NUCLEOTIDE SEQUENCE [LARGE SCALE GENOMIC DNA]</scope>
    <source>
        <strain evidence="1 2">GI</strain>
    </source>
</reference>